<proteinExistence type="predicted"/>
<keyword evidence="2" id="KW-1133">Transmembrane helix</keyword>
<dbReference type="EMBL" id="JAVHJM010000001">
    <property type="protein sequence ID" value="KAK6521661.1"/>
    <property type="molecule type" value="Genomic_DNA"/>
</dbReference>
<gene>
    <name evidence="3" type="ORF">TWF506_001870</name>
</gene>
<evidence type="ECO:0000313" key="4">
    <source>
        <dbReference type="Proteomes" id="UP001307849"/>
    </source>
</evidence>
<evidence type="ECO:0000256" key="2">
    <source>
        <dbReference type="SAM" id="Phobius"/>
    </source>
</evidence>
<keyword evidence="2" id="KW-0472">Membrane</keyword>
<keyword evidence="2" id="KW-0812">Transmembrane</keyword>
<accession>A0AAN8PAG4</accession>
<name>A0AAN8PAG4_9PEZI</name>
<keyword evidence="4" id="KW-1185">Reference proteome</keyword>
<feature type="compositionally biased region" description="Acidic residues" evidence="1">
    <location>
        <begin position="249"/>
        <end position="271"/>
    </location>
</feature>
<evidence type="ECO:0000256" key="1">
    <source>
        <dbReference type="SAM" id="MobiDB-lite"/>
    </source>
</evidence>
<evidence type="ECO:0000313" key="3">
    <source>
        <dbReference type="EMBL" id="KAK6521661.1"/>
    </source>
</evidence>
<feature type="region of interest" description="Disordered" evidence="1">
    <location>
        <begin position="245"/>
        <end position="402"/>
    </location>
</feature>
<feature type="compositionally biased region" description="Basic and acidic residues" evidence="1">
    <location>
        <begin position="287"/>
        <end position="302"/>
    </location>
</feature>
<comment type="caution">
    <text evidence="3">The sequence shown here is derived from an EMBL/GenBank/DDBJ whole genome shotgun (WGS) entry which is preliminary data.</text>
</comment>
<dbReference type="Proteomes" id="UP001307849">
    <property type="component" value="Unassembled WGS sequence"/>
</dbReference>
<feature type="transmembrane region" description="Helical" evidence="2">
    <location>
        <begin position="429"/>
        <end position="452"/>
    </location>
</feature>
<reference evidence="3 4" key="1">
    <citation type="submission" date="2019-10" db="EMBL/GenBank/DDBJ databases">
        <authorList>
            <person name="Palmer J.M."/>
        </authorList>
    </citation>
    <scope>NUCLEOTIDE SEQUENCE [LARGE SCALE GENOMIC DNA]</scope>
    <source>
        <strain evidence="3 4">TWF506</strain>
    </source>
</reference>
<organism evidence="3 4">
    <name type="scientific">Arthrobotrys conoides</name>
    <dbReference type="NCBI Taxonomy" id="74498"/>
    <lineage>
        <taxon>Eukaryota</taxon>
        <taxon>Fungi</taxon>
        <taxon>Dikarya</taxon>
        <taxon>Ascomycota</taxon>
        <taxon>Pezizomycotina</taxon>
        <taxon>Orbiliomycetes</taxon>
        <taxon>Orbiliales</taxon>
        <taxon>Orbiliaceae</taxon>
        <taxon>Arthrobotrys</taxon>
    </lineage>
</organism>
<dbReference type="AlphaFoldDB" id="A0AAN8PAG4"/>
<sequence length="468" mass="52798">MASQTPSNTPMSAFFTRAFQAPPNAQDEEPTPAPINPPLPAGTQLQNLRARARIMSYQLDSPLRAPEAPHGSPCVSRNSIYSIATDSETSSRPHSVFASAFPHATNSNNEQTTVTDNDLANLRYNRLTLSETLAVYIEIFPGDTPEDLLTTFGVHVERNTIPEIYTLSNVLELLLKETEHIEKDLLGNDPLKLRNFKWEENSKMGREIRTLRTLIDSYIQIEEELRRKHGIIMAPIELSPYFEEFYGRDDDDDDEDDDEDYESADEFEEGEENGKVDDKDEDQESMENDHEEQSTEPSHDQDSLGSSQDSDPFEFPRELFHDKESSESDYGSEKSENVEVDKKPEAKNEVQTDTQEANVKPLLDSTDKTDLVEEAKDEPLLESTDKADSAEEAKDEPLFKSVDKTGTVEEEAPMQLIQQQKADPNCFKIYPYIVTLAIGVAVGGVVSFSYLLKKPDFFLELQFLSVAF</sequence>
<feature type="compositionally biased region" description="Basic and acidic residues" evidence="1">
    <location>
        <begin position="365"/>
        <end position="402"/>
    </location>
</feature>
<feature type="compositionally biased region" description="Basic and acidic residues" evidence="1">
    <location>
        <begin position="314"/>
        <end position="350"/>
    </location>
</feature>
<protein>
    <submittedName>
        <fullName evidence="3">Uncharacterized protein</fullName>
    </submittedName>
</protein>